<reference evidence="1" key="1">
    <citation type="journal article" date="2014" name="Front. Microbiol.">
        <title>High frequency of phylogenetically diverse reductive dehalogenase-homologous genes in deep subseafloor sedimentary metagenomes.</title>
        <authorList>
            <person name="Kawai M."/>
            <person name="Futagami T."/>
            <person name="Toyoda A."/>
            <person name="Takaki Y."/>
            <person name="Nishi S."/>
            <person name="Hori S."/>
            <person name="Arai W."/>
            <person name="Tsubouchi T."/>
            <person name="Morono Y."/>
            <person name="Uchiyama I."/>
            <person name="Ito T."/>
            <person name="Fujiyama A."/>
            <person name="Inagaki F."/>
            <person name="Takami H."/>
        </authorList>
    </citation>
    <scope>NUCLEOTIDE SEQUENCE</scope>
    <source>
        <strain evidence="1">Expedition CK06-06</strain>
    </source>
</reference>
<evidence type="ECO:0000313" key="1">
    <source>
        <dbReference type="EMBL" id="GAH60040.1"/>
    </source>
</evidence>
<accession>X1HSL7</accession>
<sequence length="32" mass="3519">MIKPRKVLIAPSSFAELDSEPMDKLVGNGFEV</sequence>
<dbReference type="EMBL" id="BARU01018759">
    <property type="protein sequence ID" value="GAH60040.1"/>
    <property type="molecule type" value="Genomic_DNA"/>
</dbReference>
<organism evidence="1">
    <name type="scientific">marine sediment metagenome</name>
    <dbReference type="NCBI Taxonomy" id="412755"/>
    <lineage>
        <taxon>unclassified sequences</taxon>
        <taxon>metagenomes</taxon>
        <taxon>ecological metagenomes</taxon>
    </lineage>
</organism>
<name>X1HSL7_9ZZZZ</name>
<proteinExistence type="predicted"/>
<gene>
    <name evidence="1" type="ORF">S03H2_30969</name>
</gene>
<comment type="caution">
    <text evidence="1">The sequence shown here is derived from an EMBL/GenBank/DDBJ whole genome shotgun (WGS) entry which is preliminary data.</text>
</comment>
<dbReference type="AlphaFoldDB" id="X1HSL7"/>
<protein>
    <submittedName>
        <fullName evidence="1">Uncharacterized protein</fullName>
    </submittedName>
</protein>
<feature type="non-terminal residue" evidence="1">
    <location>
        <position position="32"/>
    </location>
</feature>